<dbReference type="OrthoDB" id="9804622at2"/>
<name>A0A1G8Y8X6_9ACTN</name>
<proteinExistence type="predicted"/>
<accession>A0A1G8Y8X6</accession>
<dbReference type="RefSeq" id="WP_090937579.1">
    <property type="nucleotide sequence ID" value="NZ_FNDJ01000013.1"/>
</dbReference>
<dbReference type="AlphaFoldDB" id="A0A1G8Y8X6"/>
<organism evidence="1 2">
    <name type="scientific">Nonomuraea jiangxiensis</name>
    <dbReference type="NCBI Taxonomy" id="633440"/>
    <lineage>
        <taxon>Bacteria</taxon>
        <taxon>Bacillati</taxon>
        <taxon>Actinomycetota</taxon>
        <taxon>Actinomycetes</taxon>
        <taxon>Streptosporangiales</taxon>
        <taxon>Streptosporangiaceae</taxon>
        <taxon>Nonomuraea</taxon>
    </lineage>
</organism>
<keyword evidence="2" id="KW-1185">Reference proteome</keyword>
<dbReference type="Proteomes" id="UP000199202">
    <property type="component" value="Unassembled WGS sequence"/>
</dbReference>
<evidence type="ECO:0000313" key="2">
    <source>
        <dbReference type="Proteomes" id="UP000199202"/>
    </source>
</evidence>
<dbReference type="EMBL" id="FNDJ01000013">
    <property type="protein sequence ID" value="SDJ99171.1"/>
    <property type="molecule type" value="Genomic_DNA"/>
</dbReference>
<gene>
    <name evidence="1" type="ORF">SAMN05421869_113203</name>
</gene>
<evidence type="ECO:0000313" key="1">
    <source>
        <dbReference type="EMBL" id="SDJ99171.1"/>
    </source>
</evidence>
<sequence>MLIPCLACESRFGPDEYFSACSDYNRGLDLVSWTCPHCGNRDDLRVLPGELGFGYPHHGRFDVHARVRVPGLRRHRGDLRLDISLDRASWRISTSLRRARPLTRDAGAGSARPPRPVP</sequence>
<reference evidence="1 2" key="1">
    <citation type="submission" date="2016-10" db="EMBL/GenBank/DDBJ databases">
        <authorList>
            <person name="de Groot N.N."/>
        </authorList>
    </citation>
    <scope>NUCLEOTIDE SEQUENCE [LARGE SCALE GENOMIC DNA]</scope>
    <source>
        <strain evidence="1 2">CGMCC 4.6533</strain>
    </source>
</reference>
<protein>
    <submittedName>
        <fullName evidence="1">Uncharacterized protein</fullName>
    </submittedName>
</protein>